<dbReference type="EMBL" id="LT882682">
    <property type="protein sequence ID" value="SMY26569.1"/>
    <property type="molecule type" value="Genomic_DNA"/>
</dbReference>
<protein>
    <recommendedName>
        <fullName evidence="4">RNase H type-1 domain-containing protein</fullName>
    </recommendedName>
</protein>
<gene>
    <name evidence="2" type="ORF">ZT1A5_G8012</name>
</gene>
<accession>A0A1Y6LSG4</accession>
<organism evidence="2 3">
    <name type="scientific">Zymoseptoria tritici ST99CH_1A5</name>
    <dbReference type="NCBI Taxonomy" id="1276529"/>
    <lineage>
        <taxon>Eukaryota</taxon>
        <taxon>Fungi</taxon>
        <taxon>Dikarya</taxon>
        <taxon>Ascomycota</taxon>
        <taxon>Pezizomycotina</taxon>
        <taxon>Dothideomycetes</taxon>
        <taxon>Dothideomycetidae</taxon>
        <taxon>Mycosphaerellales</taxon>
        <taxon>Mycosphaerellaceae</taxon>
        <taxon>Zymoseptoria</taxon>
    </lineage>
</organism>
<evidence type="ECO:0000313" key="2">
    <source>
        <dbReference type="EMBL" id="SMY26569.1"/>
    </source>
</evidence>
<reference evidence="2 3" key="1">
    <citation type="submission" date="2016-10" db="EMBL/GenBank/DDBJ databases">
        <authorList>
            <person name="Varghese N."/>
        </authorList>
    </citation>
    <scope>NUCLEOTIDE SEQUENCE [LARGE SCALE GENOMIC DNA]</scope>
</reference>
<evidence type="ECO:0000313" key="3">
    <source>
        <dbReference type="Proteomes" id="UP000215453"/>
    </source>
</evidence>
<dbReference type="AlphaFoldDB" id="A0A1Y6LSG4"/>
<dbReference type="Proteomes" id="UP000215453">
    <property type="component" value="Chromosome 7"/>
</dbReference>
<feature type="region of interest" description="Disordered" evidence="1">
    <location>
        <begin position="150"/>
        <end position="171"/>
    </location>
</feature>
<evidence type="ECO:0000256" key="1">
    <source>
        <dbReference type="SAM" id="MobiDB-lite"/>
    </source>
</evidence>
<sequence>MDIYSDGSVRDTERAKWGGSGIARLQDGWWVGKSFDSALHGVAETHFAALPFSATEQGAITSDLGLQDRRPRANHERLVTSVTRNKDLGASGATTGADGDFEDEEVGDFNANQGLSEVSAGNEEEEEITYSTATCRGHRGFTNNGWASGGRVRKSISPRKDAIASSRYPKHLRAHPPKRYWPCLAADDSPHQ</sequence>
<evidence type="ECO:0008006" key="4">
    <source>
        <dbReference type="Google" id="ProtNLM"/>
    </source>
</evidence>
<name>A0A1Y6LSG4_ZYMTR</name>
<proteinExistence type="predicted"/>